<evidence type="ECO:0000256" key="7">
    <source>
        <dbReference type="ARBA" id="ARBA00023004"/>
    </source>
</evidence>
<comment type="similarity">
    <text evidence="2">Belongs to the cytochrome c family. PetJ subfamily.</text>
</comment>
<gene>
    <name evidence="14" type="ORF">VitviT2T_000147</name>
</gene>
<sequence>MKDLGQLTYFLGLEVHHRASGIFVNQHKYIQDFITLTGLEDTSSVDTPMEVNVKYKKDERDILDDHTLYLRLVGSLIYLTTTRPDISYVVHQVSQFMSSHWHLHLAVVRRIIRYLQGSLTRGLFFPTDSSLQLVAYSDADWVGSLDTRRSTTVEYRAMSTACFEIVWLCGLLEELGFPRTNSIPLHADNTNAIQIEMQLLCLMPTCRSMNYALPVKGMVGERGKTPVHEKQKQVKFLKGLAPPLMAAVVALSPICNTPVSLAQTTDIQRGAALFGRACIGCHDAGGNIIQPGATLFLKDLQRNGVDTEEEIYRVTYYGKGRMPGFGENCTPRGQCTFGARLQEEEIKLLAEFVKLQADQGKCRDSESYDCRRTCGATMQTRTVFRFLGSSARTCNGLSLIKMASQWPFSLVILQLQSLTHRQTKIDPTPSIQLLRGFPSHNYLISRFSSQVSYDHQELIKASHLYFTSASSNKGSILHWSQKAEDNCNLTE</sequence>
<evidence type="ECO:0000256" key="9">
    <source>
        <dbReference type="ARBA" id="ARBA00030448"/>
    </source>
</evidence>
<name>A0ABY9BBV1_VITVI</name>
<dbReference type="PROSITE" id="PS51007">
    <property type="entry name" value="CYTC"/>
    <property type="match status" value="1"/>
</dbReference>
<keyword evidence="3" id="KW-0813">Transport</keyword>
<feature type="domain" description="Cytochrome c" evidence="13">
    <location>
        <begin position="265"/>
        <end position="357"/>
    </location>
</feature>
<dbReference type="PANTHER" id="PTHR34688">
    <property type="entry name" value="CYTOCHROME C6, CHLOROPLASTIC"/>
    <property type="match status" value="1"/>
</dbReference>
<organism evidence="14 15">
    <name type="scientific">Vitis vinifera</name>
    <name type="common">Grape</name>
    <dbReference type="NCBI Taxonomy" id="29760"/>
    <lineage>
        <taxon>Eukaryota</taxon>
        <taxon>Viridiplantae</taxon>
        <taxon>Streptophyta</taxon>
        <taxon>Embryophyta</taxon>
        <taxon>Tracheophyta</taxon>
        <taxon>Spermatophyta</taxon>
        <taxon>Magnoliopsida</taxon>
        <taxon>eudicotyledons</taxon>
        <taxon>Gunneridae</taxon>
        <taxon>Pentapetalae</taxon>
        <taxon>rosids</taxon>
        <taxon>Vitales</taxon>
        <taxon>Vitaceae</taxon>
        <taxon>Viteae</taxon>
        <taxon>Vitis</taxon>
    </lineage>
</organism>
<dbReference type="CDD" id="cd09272">
    <property type="entry name" value="RNase_HI_RT_Ty1"/>
    <property type="match status" value="1"/>
</dbReference>
<evidence type="ECO:0000313" key="15">
    <source>
        <dbReference type="Proteomes" id="UP001227230"/>
    </source>
</evidence>
<proteinExistence type="inferred from homology"/>
<dbReference type="SUPFAM" id="SSF56672">
    <property type="entry name" value="DNA/RNA polymerases"/>
    <property type="match status" value="1"/>
</dbReference>
<dbReference type="EMBL" id="CP126648">
    <property type="protein sequence ID" value="WJZ80211.1"/>
    <property type="molecule type" value="Genomic_DNA"/>
</dbReference>
<dbReference type="PANTHER" id="PTHR34688:SF2">
    <property type="entry name" value="CYTOCHROME C6, CHLOROPLASTIC"/>
    <property type="match status" value="1"/>
</dbReference>
<accession>A0ABY9BBV1</accession>
<dbReference type="InterPro" id="IPR009056">
    <property type="entry name" value="Cyt_c-like_dom"/>
</dbReference>
<dbReference type="Pfam" id="PF13442">
    <property type="entry name" value="Cytochrome_CBB3"/>
    <property type="match status" value="1"/>
</dbReference>
<evidence type="ECO:0000256" key="8">
    <source>
        <dbReference type="ARBA" id="ARBA00023078"/>
    </source>
</evidence>
<dbReference type="Gene3D" id="1.10.760.10">
    <property type="entry name" value="Cytochrome c-like domain"/>
    <property type="match status" value="1"/>
</dbReference>
<keyword evidence="5 12" id="KW-0479">Metal-binding</keyword>
<dbReference type="InterPro" id="IPR043502">
    <property type="entry name" value="DNA/RNA_pol_sf"/>
</dbReference>
<dbReference type="SUPFAM" id="SSF46626">
    <property type="entry name" value="Cytochrome c"/>
    <property type="match status" value="1"/>
</dbReference>
<evidence type="ECO:0000259" key="13">
    <source>
        <dbReference type="PROSITE" id="PS51007"/>
    </source>
</evidence>
<evidence type="ECO:0000256" key="11">
    <source>
        <dbReference type="ARBA" id="ARBA00033211"/>
    </source>
</evidence>
<dbReference type="InterPro" id="IPR036909">
    <property type="entry name" value="Cyt_c-like_dom_sf"/>
</dbReference>
<evidence type="ECO:0000256" key="12">
    <source>
        <dbReference type="PROSITE-ProRule" id="PRU00433"/>
    </source>
</evidence>
<evidence type="ECO:0000256" key="6">
    <source>
        <dbReference type="ARBA" id="ARBA00022982"/>
    </source>
</evidence>
<evidence type="ECO:0000256" key="5">
    <source>
        <dbReference type="ARBA" id="ARBA00022723"/>
    </source>
</evidence>
<evidence type="ECO:0000313" key="14">
    <source>
        <dbReference type="EMBL" id="WJZ80211.1"/>
    </source>
</evidence>
<keyword evidence="4 12" id="KW-0349">Heme</keyword>
<evidence type="ECO:0000256" key="1">
    <source>
        <dbReference type="ARBA" id="ARBA00002347"/>
    </source>
</evidence>
<protein>
    <recommendedName>
        <fullName evidence="11">Cytochrome c-553</fullName>
    </recommendedName>
    <alternativeName>
        <fullName evidence="10">Cytochrome c553</fullName>
    </alternativeName>
    <alternativeName>
        <fullName evidence="9">Soluble cytochrome f</fullName>
    </alternativeName>
</protein>
<comment type="function">
    <text evidence="1">Functions as an electron carrier between membrane-bound cytochrome b6-f and photosystem I in oxygenic photosynthesis.</text>
</comment>
<dbReference type="InterPro" id="IPR023655">
    <property type="entry name" value="Cyt_C6"/>
</dbReference>
<keyword evidence="8" id="KW-0793">Thylakoid</keyword>
<keyword evidence="7 12" id="KW-0408">Iron</keyword>
<evidence type="ECO:0000256" key="4">
    <source>
        <dbReference type="ARBA" id="ARBA00022617"/>
    </source>
</evidence>
<keyword evidence="6" id="KW-0249">Electron transport</keyword>
<dbReference type="Proteomes" id="UP001227230">
    <property type="component" value="Chromosome 1"/>
</dbReference>
<evidence type="ECO:0000256" key="3">
    <source>
        <dbReference type="ARBA" id="ARBA00022448"/>
    </source>
</evidence>
<evidence type="ECO:0000256" key="10">
    <source>
        <dbReference type="ARBA" id="ARBA00031247"/>
    </source>
</evidence>
<reference evidence="14 15" key="1">
    <citation type="journal article" date="2023" name="Hortic Res">
        <title>The complete reference genome for grapevine (Vitis vinifera L.) genetics and breeding.</title>
        <authorList>
            <person name="Shi X."/>
            <person name="Cao S."/>
            <person name="Wang X."/>
            <person name="Huang S."/>
            <person name="Wang Y."/>
            <person name="Liu Z."/>
            <person name="Liu W."/>
            <person name="Leng X."/>
            <person name="Peng Y."/>
            <person name="Wang N."/>
            <person name="Wang Y."/>
            <person name="Ma Z."/>
            <person name="Xu X."/>
            <person name="Zhang F."/>
            <person name="Xue H."/>
            <person name="Zhong H."/>
            <person name="Wang Y."/>
            <person name="Zhang K."/>
            <person name="Velt A."/>
            <person name="Avia K."/>
            <person name="Holtgrawe D."/>
            <person name="Grimplet J."/>
            <person name="Matus J.T."/>
            <person name="Ware D."/>
            <person name="Wu X."/>
            <person name="Wang H."/>
            <person name="Liu C."/>
            <person name="Fang Y."/>
            <person name="Rustenholz C."/>
            <person name="Cheng Z."/>
            <person name="Xiao H."/>
            <person name="Zhou Y."/>
        </authorList>
    </citation>
    <scope>NUCLEOTIDE SEQUENCE [LARGE SCALE GENOMIC DNA]</scope>
    <source>
        <strain evidence="15">cv. Pinot noir / PN40024</strain>
        <tissue evidence="14">Leaf</tissue>
    </source>
</reference>
<keyword evidence="15" id="KW-1185">Reference proteome</keyword>
<evidence type="ECO:0000256" key="2">
    <source>
        <dbReference type="ARBA" id="ARBA00009650"/>
    </source>
</evidence>